<gene>
    <name evidence="2" type="ORF">Rsub_07424</name>
</gene>
<dbReference type="Gene3D" id="1.25.40.10">
    <property type="entry name" value="Tetratricopeptide repeat domain"/>
    <property type="match status" value="1"/>
</dbReference>
<evidence type="ECO:0000256" key="1">
    <source>
        <dbReference type="SAM" id="MobiDB-lite"/>
    </source>
</evidence>
<feature type="region of interest" description="Disordered" evidence="1">
    <location>
        <begin position="132"/>
        <end position="264"/>
    </location>
</feature>
<comment type="caution">
    <text evidence="2">The sequence shown here is derived from an EMBL/GenBank/DDBJ whole genome shotgun (WGS) entry which is preliminary data.</text>
</comment>
<organism evidence="2 3">
    <name type="scientific">Raphidocelis subcapitata</name>
    <dbReference type="NCBI Taxonomy" id="307507"/>
    <lineage>
        <taxon>Eukaryota</taxon>
        <taxon>Viridiplantae</taxon>
        <taxon>Chlorophyta</taxon>
        <taxon>core chlorophytes</taxon>
        <taxon>Chlorophyceae</taxon>
        <taxon>CS clade</taxon>
        <taxon>Sphaeropleales</taxon>
        <taxon>Selenastraceae</taxon>
        <taxon>Raphidocelis</taxon>
    </lineage>
</organism>
<dbReference type="InterPro" id="IPR011990">
    <property type="entry name" value="TPR-like_helical_dom_sf"/>
</dbReference>
<evidence type="ECO:0000313" key="2">
    <source>
        <dbReference type="EMBL" id="GBF94688.1"/>
    </source>
</evidence>
<feature type="compositionally biased region" description="Low complexity" evidence="1">
    <location>
        <begin position="155"/>
        <end position="166"/>
    </location>
</feature>
<keyword evidence="3" id="KW-1185">Reference proteome</keyword>
<dbReference type="OrthoDB" id="549784at2759"/>
<feature type="compositionally biased region" description="Gly residues" evidence="1">
    <location>
        <begin position="185"/>
        <end position="196"/>
    </location>
</feature>
<proteinExistence type="predicted"/>
<protein>
    <submittedName>
        <fullName evidence="2">Uncharacterized protein</fullName>
    </submittedName>
</protein>
<accession>A0A2V0P4A2</accession>
<reference evidence="2 3" key="1">
    <citation type="journal article" date="2018" name="Sci. Rep.">
        <title>Raphidocelis subcapitata (=Pseudokirchneriella subcapitata) provides an insight into genome evolution and environmental adaptations in the Sphaeropleales.</title>
        <authorList>
            <person name="Suzuki S."/>
            <person name="Yamaguchi H."/>
            <person name="Nakajima N."/>
            <person name="Kawachi M."/>
        </authorList>
    </citation>
    <scope>NUCLEOTIDE SEQUENCE [LARGE SCALE GENOMIC DNA]</scope>
    <source>
        <strain evidence="2 3">NIES-35</strain>
    </source>
</reference>
<dbReference type="AlphaFoldDB" id="A0A2V0P4A2"/>
<dbReference type="PANTHER" id="PTHR36792">
    <property type="entry name" value="EXPRESSED PROTEIN"/>
    <property type="match status" value="1"/>
</dbReference>
<name>A0A2V0P4A2_9CHLO</name>
<dbReference type="EMBL" id="BDRX01000054">
    <property type="protein sequence ID" value="GBF94688.1"/>
    <property type="molecule type" value="Genomic_DNA"/>
</dbReference>
<sequence length="264" mass="27709">MTDWFVAAACGAALLGTARIAAAQLGEWRQRRAAARRRRARAGGGAGAPLRRVVAACEARWFLDELKLAVEGDSEAMVRVGHMLLSGYGVRQDRGEAARWLRAAWAIQNFKEPAVLEMLDPDESAVPALNMQQPKAGTSASRDDAGAAAAPPPQQQQQQQPEQQQAVRRRLRRQRQEAESAQHAAGGGAGEPGSSGSGTAIEPPPVQLLYASLGYSGPPAPSPEEARARARAAAAADPGAPAGWQAAGARGWPPPLEQRRGAAG</sequence>
<dbReference type="InParanoid" id="A0A2V0P4A2"/>
<evidence type="ECO:0000313" key="3">
    <source>
        <dbReference type="Proteomes" id="UP000247498"/>
    </source>
</evidence>
<dbReference type="SUPFAM" id="SSF81901">
    <property type="entry name" value="HCP-like"/>
    <property type="match status" value="1"/>
</dbReference>
<dbReference type="STRING" id="307507.A0A2V0P4A2"/>
<dbReference type="PANTHER" id="PTHR36792:SF5">
    <property type="entry name" value="SEL1 REPEAT PROTEIN"/>
    <property type="match status" value="1"/>
</dbReference>
<dbReference type="Proteomes" id="UP000247498">
    <property type="component" value="Unassembled WGS sequence"/>
</dbReference>
<feature type="compositionally biased region" description="Low complexity" evidence="1">
    <location>
        <begin position="231"/>
        <end position="251"/>
    </location>
</feature>